<feature type="compositionally biased region" description="Pro residues" evidence="1">
    <location>
        <begin position="29"/>
        <end position="40"/>
    </location>
</feature>
<dbReference type="InterPro" id="IPR043138">
    <property type="entry name" value="GGT_lsub"/>
</dbReference>
<name>A0ABT1VUC9_9PROT</name>
<evidence type="ECO:0000313" key="3">
    <source>
        <dbReference type="EMBL" id="MCQ8239547.1"/>
    </source>
</evidence>
<feature type="chain" id="PRO_5045213140" evidence="2">
    <location>
        <begin position="21"/>
        <end position="631"/>
    </location>
</feature>
<proteinExistence type="predicted"/>
<comment type="caution">
    <text evidence="3">The sequence shown here is derived from an EMBL/GenBank/DDBJ whole genome shotgun (WGS) entry which is preliminary data.</text>
</comment>
<dbReference type="EMBL" id="JAMZEJ010000001">
    <property type="protein sequence ID" value="MCQ8239547.1"/>
    <property type="molecule type" value="Genomic_DNA"/>
</dbReference>
<dbReference type="RefSeq" id="WP_422918282.1">
    <property type="nucleotide sequence ID" value="NZ_JAMZEJ010000001.1"/>
</dbReference>
<dbReference type="Gene3D" id="1.10.246.130">
    <property type="match status" value="1"/>
</dbReference>
<dbReference type="PRINTS" id="PR01210">
    <property type="entry name" value="GGTRANSPTASE"/>
</dbReference>
<sequence>MRRRSFLATLPALLPAAAQAAGSSGAPTPGTPSPGGPLPVSPGQGGAHDPSRVDSLPPFQPDGATIFDRPDVHAGDRPAGASFATRSAAYGCSGAAGTAHPLATLAAIDVLREGGSAVDAAIAANASLGFLEPTSSGLGGDCYAMIWDPKLRKVVSLAGSGASPRGLSLQTVRQRARNNAIPPLGAMSVSVPGALDAWWSLHKRYGRLPWARLFEPAIGYAEGGVPVPQIIGHYIRRNLAAFARPGSGVEETANARHTYAPDGEAPIEGDVFRNPDLARTYRAIAQGGRDVFYDGPIADTIERYFRRIGGWMTRDDLRRHRSEWLDPLVTSYRGVEVYGMAANTQGLATLQMLNILETFDLRGMGFQSAASIHHQAEAKRLAYEDRARYYADPHFAKIPIEWLNSKEYARQRAMLIRPDRILTPVYPGQAPSHGDTTYFTVADADGMMVSMIQSNFRGMGSGLVADGLGFMFQDRGQLFSLRDGHPNLYQPGKRPFQTIIPGFATRDGAPWMSFGVMGGDMQPQGQVQIVANRIDYGLDIQAAGDSPRWHHEGSSQSMGEDPPGLGPLGLLRLESGVPAATRQALAAMGWPIGPSDGGYGRYECIEHRTNKGRRVYAAASEMRADGMALAY</sequence>
<dbReference type="InterPro" id="IPR029055">
    <property type="entry name" value="Ntn_hydrolases_N"/>
</dbReference>
<dbReference type="PANTHER" id="PTHR43881">
    <property type="entry name" value="GAMMA-GLUTAMYLTRANSPEPTIDASE (AFU_ORTHOLOGUE AFUA_4G13580)"/>
    <property type="match status" value="1"/>
</dbReference>
<evidence type="ECO:0000313" key="4">
    <source>
        <dbReference type="Proteomes" id="UP001524547"/>
    </source>
</evidence>
<feature type="signal peptide" evidence="2">
    <location>
        <begin position="1"/>
        <end position="20"/>
    </location>
</feature>
<evidence type="ECO:0000256" key="1">
    <source>
        <dbReference type="SAM" id="MobiDB-lite"/>
    </source>
</evidence>
<reference evidence="3 4" key="1">
    <citation type="submission" date="2022-06" db="EMBL/GenBank/DDBJ databases">
        <title>Rhizosaccharibacter gen. nov. sp. nov. KSS12, endophytic bacteria isolated from sugarcane.</title>
        <authorList>
            <person name="Pitiwittayakul N."/>
        </authorList>
    </citation>
    <scope>NUCLEOTIDE SEQUENCE [LARGE SCALE GENOMIC DNA]</scope>
    <source>
        <strain evidence="3 4">KSS12</strain>
    </source>
</reference>
<accession>A0ABT1VUC9</accession>
<dbReference type="InterPro" id="IPR043137">
    <property type="entry name" value="GGT_ssub_C"/>
</dbReference>
<keyword evidence="4" id="KW-1185">Reference proteome</keyword>
<dbReference type="Pfam" id="PF01019">
    <property type="entry name" value="G_glu_transpept"/>
    <property type="match status" value="1"/>
</dbReference>
<organism evidence="3 4">
    <name type="scientific">Rhizosaccharibacter radicis</name>
    <dbReference type="NCBI Taxonomy" id="2782605"/>
    <lineage>
        <taxon>Bacteria</taxon>
        <taxon>Pseudomonadati</taxon>
        <taxon>Pseudomonadota</taxon>
        <taxon>Alphaproteobacteria</taxon>
        <taxon>Acetobacterales</taxon>
        <taxon>Acetobacteraceae</taxon>
        <taxon>Rhizosaccharibacter</taxon>
    </lineage>
</organism>
<dbReference type="Proteomes" id="UP001524547">
    <property type="component" value="Unassembled WGS sequence"/>
</dbReference>
<keyword evidence="2" id="KW-0732">Signal</keyword>
<feature type="region of interest" description="Disordered" evidence="1">
    <location>
        <begin position="17"/>
        <end position="79"/>
    </location>
</feature>
<dbReference type="Gene3D" id="3.60.20.40">
    <property type="match status" value="1"/>
</dbReference>
<dbReference type="InterPro" id="IPR052896">
    <property type="entry name" value="GGT-like_enzyme"/>
</dbReference>
<dbReference type="SUPFAM" id="SSF56235">
    <property type="entry name" value="N-terminal nucleophile aminohydrolases (Ntn hydrolases)"/>
    <property type="match status" value="1"/>
</dbReference>
<protein>
    <submittedName>
        <fullName evidence="3">Gamma-glutamyltransferase family protein</fullName>
    </submittedName>
</protein>
<evidence type="ECO:0000256" key="2">
    <source>
        <dbReference type="SAM" id="SignalP"/>
    </source>
</evidence>
<feature type="compositionally biased region" description="Low complexity" evidence="1">
    <location>
        <begin position="17"/>
        <end position="28"/>
    </location>
</feature>
<feature type="region of interest" description="Disordered" evidence="1">
    <location>
        <begin position="544"/>
        <end position="564"/>
    </location>
</feature>
<dbReference type="PANTHER" id="PTHR43881:SF1">
    <property type="entry name" value="GAMMA-GLUTAMYLTRANSPEPTIDASE (AFU_ORTHOLOGUE AFUA_4G13580)"/>
    <property type="match status" value="1"/>
</dbReference>
<gene>
    <name evidence="3" type="ORF">NFI88_01655</name>
</gene>